<dbReference type="Proteomes" id="UP000273145">
    <property type="component" value="Chromosome"/>
</dbReference>
<evidence type="ECO:0000313" key="2">
    <source>
        <dbReference type="EMBL" id="AZK46516.1"/>
    </source>
</evidence>
<dbReference type="Gene3D" id="3.30.70.1290">
    <property type="entry name" value="Transposase IS200-like"/>
    <property type="match status" value="1"/>
</dbReference>
<accession>A0A3Q8SAY1</accession>
<name>A0A3Q8SAY1_9BACL</name>
<dbReference type="InterPro" id="IPR002686">
    <property type="entry name" value="Transposase_17"/>
</dbReference>
<dbReference type="EMBL" id="CP034248">
    <property type="protein sequence ID" value="AZK46516.1"/>
    <property type="molecule type" value="Genomic_DNA"/>
</dbReference>
<feature type="domain" description="Transposase IS200-like" evidence="1">
    <location>
        <begin position="5"/>
        <end position="40"/>
    </location>
</feature>
<dbReference type="InterPro" id="IPR036515">
    <property type="entry name" value="Transposase_17_sf"/>
</dbReference>
<proteinExistence type="predicted"/>
<dbReference type="GO" id="GO:0006313">
    <property type="term" value="P:DNA transposition"/>
    <property type="evidence" value="ECO:0007669"/>
    <property type="project" value="InterPro"/>
</dbReference>
<protein>
    <recommendedName>
        <fullName evidence="1">Transposase IS200-like domain-containing protein</fullName>
    </recommendedName>
</protein>
<dbReference type="Pfam" id="PF01797">
    <property type="entry name" value="Y1_Tnp"/>
    <property type="match status" value="1"/>
</dbReference>
<dbReference type="AlphaFoldDB" id="A0A3Q8SAY1"/>
<gene>
    <name evidence="2" type="ORF">EIM92_10405</name>
</gene>
<dbReference type="KEGG" id="plen:EIM92_10405"/>
<sequence>MSHTKWMCEYHTVFTPKYRRKAIYNQCKESTQKLPRQLCNFTKERRFSKDILCRVISICW</sequence>
<keyword evidence="3" id="KW-1185">Reference proteome</keyword>
<evidence type="ECO:0000259" key="1">
    <source>
        <dbReference type="Pfam" id="PF01797"/>
    </source>
</evidence>
<reference evidence="2 3" key="1">
    <citation type="submission" date="2018-11" db="EMBL/GenBank/DDBJ databases">
        <title>Genome sequencing of Paenibacillus lentus DSM25539(T).</title>
        <authorList>
            <person name="Kook J.-K."/>
            <person name="Park S.-N."/>
            <person name="Lim Y.K."/>
        </authorList>
    </citation>
    <scope>NUCLEOTIDE SEQUENCE [LARGE SCALE GENOMIC DNA]</scope>
    <source>
        <strain evidence="2 3">DSM 25539</strain>
    </source>
</reference>
<evidence type="ECO:0000313" key="3">
    <source>
        <dbReference type="Proteomes" id="UP000273145"/>
    </source>
</evidence>
<dbReference type="GO" id="GO:0004803">
    <property type="term" value="F:transposase activity"/>
    <property type="evidence" value="ECO:0007669"/>
    <property type="project" value="InterPro"/>
</dbReference>
<dbReference type="SUPFAM" id="SSF143422">
    <property type="entry name" value="Transposase IS200-like"/>
    <property type="match status" value="1"/>
</dbReference>
<dbReference type="GO" id="GO:0003677">
    <property type="term" value="F:DNA binding"/>
    <property type="evidence" value="ECO:0007669"/>
    <property type="project" value="InterPro"/>
</dbReference>
<organism evidence="2 3">
    <name type="scientific">Paenibacillus lentus</name>
    <dbReference type="NCBI Taxonomy" id="1338368"/>
    <lineage>
        <taxon>Bacteria</taxon>
        <taxon>Bacillati</taxon>
        <taxon>Bacillota</taxon>
        <taxon>Bacilli</taxon>
        <taxon>Bacillales</taxon>
        <taxon>Paenibacillaceae</taxon>
        <taxon>Paenibacillus</taxon>
    </lineage>
</organism>
<dbReference type="OrthoDB" id="9798161at2"/>